<gene>
    <name evidence="1" type="ORF">DFH08DRAFT_959021</name>
</gene>
<name>A0AAD7A4F3_9AGAR</name>
<dbReference type="Proteomes" id="UP001218218">
    <property type="component" value="Unassembled WGS sequence"/>
</dbReference>
<dbReference type="AlphaFoldDB" id="A0AAD7A4F3"/>
<evidence type="ECO:0000313" key="1">
    <source>
        <dbReference type="EMBL" id="KAJ7348813.1"/>
    </source>
</evidence>
<keyword evidence="2" id="KW-1185">Reference proteome</keyword>
<reference evidence="1" key="1">
    <citation type="submission" date="2023-03" db="EMBL/GenBank/DDBJ databases">
        <title>Massive genome expansion in bonnet fungi (Mycena s.s.) driven by repeated elements and novel gene families across ecological guilds.</title>
        <authorList>
            <consortium name="Lawrence Berkeley National Laboratory"/>
            <person name="Harder C.B."/>
            <person name="Miyauchi S."/>
            <person name="Viragh M."/>
            <person name="Kuo A."/>
            <person name="Thoen E."/>
            <person name="Andreopoulos B."/>
            <person name="Lu D."/>
            <person name="Skrede I."/>
            <person name="Drula E."/>
            <person name="Henrissat B."/>
            <person name="Morin E."/>
            <person name="Kohler A."/>
            <person name="Barry K."/>
            <person name="LaButti K."/>
            <person name="Morin E."/>
            <person name="Salamov A."/>
            <person name="Lipzen A."/>
            <person name="Mereny Z."/>
            <person name="Hegedus B."/>
            <person name="Baldrian P."/>
            <person name="Stursova M."/>
            <person name="Weitz H."/>
            <person name="Taylor A."/>
            <person name="Grigoriev I.V."/>
            <person name="Nagy L.G."/>
            <person name="Martin F."/>
            <person name="Kauserud H."/>
        </authorList>
    </citation>
    <scope>NUCLEOTIDE SEQUENCE</scope>
    <source>
        <strain evidence="1">CBHHK002</strain>
    </source>
</reference>
<sequence>MPRTTQAELQADILYMAEQLLTASLLLEADDWDAYSPYEANQPLISLVASLQSHRRIIAVLRLYDEPRVRSMYTKPQTTSDEPKARSAHIAGLQCPSRRRGARTAHDCSADCQCDDNRLVQPCHIYDDFCALRILICSCAAHTRAAPSSSPAISRQQLMAQHPVTLSHLVLLLYHYRPIGFSTSTAQSAAAQATSITPMRTGLNRTTPQIDTDACMVQRVRVLSTAHRQGEVQGG</sequence>
<organism evidence="1 2">
    <name type="scientific">Mycena albidolilacea</name>
    <dbReference type="NCBI Taxonomy" id="1033008"/>
    <lineage>
        <taxon>Eukaryota</taxon>
        <taxon>Fungi</taxon>
        <taxon>Dikarya</taxon>
        <taxon>Basidiomycota</taxon>
        <taxon>Agaricomycotina</taxon>
        <taxon>Agaricomycetes</taxon>
        <taxon>Agaricomycetidae</taxon>
        <taxon>Agaricales</taxon>
        <taxon>Marasmiineae</taxon>
        <taxon>Mycenaceae</taxon>
        <taxon>Mycena</taxon>
    </lineage>
</organism>
<dbReference type="EMBL" id="JARIHO010000016">
    <property type="protein sequence ID" value="KAJ7348813.1"/>
    <property type="molecule type" value="Genomic_DNA"/>
</dbReference>
<accession>A0AAD7A4F3</accession>
<comment type="caution">
    <text evidence="1">The sequence shown here is derived from an EMBL/GenBank/DDBJ whole genome shotgun (WGS) entry which is preliminary data.</text>
</comment>
<evidence type="ECO:0000313" key="2">
    <source>
        <dbReference type="Proteomes" id="UP001218218"/>
    </source>
</evidence>
<protein>
    <submittedName>
        <fullName evidence="1">Uncharacterized protein</fullName>
    </submittedName>
</protein>
<proteinExistence type="predicted"/>